<keyword evidence="5" id="KW-1185">Reference proteome</keyword>
<dbReference type="AlphaFoldDB" id="A0A1T3P5R2"/>
<keyword evidence="2" id="KW-0949">S-adenosyl-L-methionine</keyword>
<dbReference type="GO" id="GO:0046872">
    <property type="term" value="F:metal ion binding"/>
    <property type="evidence" value="ECO:0007669"/>
    <property type="project" value="UniProtKB-KW"/>
</dbReference>
<dbReference type="EMBL" id="MWQN01000001">
    <property type="protein sequence ID" value="OPC84291.1"/>
    <property type="molecule type" value="Genomic_DNA"/>
</dbReference>
<comment type="caution">
    <text evidence="4">The sequence shown here is derived from an EMBL/GenBank/DDBJ whole genome shotgun (WGS) entry which is preliminary data.</text>
</comment>
<feature type="domain" description="23S rRNA (guanine(745)-N(1))-methyltransferase N-terminal" evidence="3">
    <location>
        <begin position="10"/>
        <end position="44"/>
    </location>
</feature>
<dbReference type="InterPro" id="IPR029063">
    <property type="entry name" value="SAM-dependent_MTases_sf"/>
</dbReference>
<evidence type="ECO:0000313" key="5">
    <source>
        <dbReference type="Proteomes" id="UP000190037"/>
    </source>
</evidence>
<dbReference type="SUPFAM" id="SSF53335">
    <property type="entry name" value="S-adenosyl-L-methionine-dependent methyltransferases"/>
    <property type="match status" value="1"/>
</dbReference>
<dbReference type="RefSeq" id="WP_078978585.1">
    <property type="nucleotide sequence ID" value="NZ_MWQN01000001.1"/>
</dbReference>
<keyword evidence="4" id="KW-0808">Transferase</keyword>
<keyword evidence="1" id="KW-0862">Zinc</keyword>
<feature type="binding site" evidence="2">
    <location>
        <position position="185"/>
    </location>
    <ligand>
        <name>S-adenosyl-L-methionine</name>
        <dbReference type="ChEBI" id="CHEBI:59789"/>
    </ligand>
</feature>
<protein>
    <submittedName>
        <fullName evidence="4">23S rRNA methyltransferase</fullName>
    </submittedName>
</protein>
<dbReference type="GO" id="GO:0008168">
    <property type="term" value="F:methyltransferase activity"/>
    <property type="evidence" value="ECO:0007669"/>
    <property type="project" value="UniProtKB-KW"/>
</dbReference>
<dbReference type="GO" id="GO:0032259">
    <property type="term" value="P:methylation"/>
    <property type="evidence" value="ECO:0007669"/>
    <property type="project" value="UniProtKB-KW"/>
</dbReference>
<reference evidence="4 5" key="1">
    <citation type="submission" date="2017-03" db="EMBL/GenBank/DDBJ databases">
        <title>Draft genome sequence of Streptomyces scabrisporus NF3, endophyte isolated from Amphipterygium adstringens.</title>
        <authorList>
            <person name="Vazquez M."/>
            <person name="Ceapa C.D."/>
            <person name="Rodriguez Luna D."/>
            <person name="Sanchez Esquivel S."/>
        </authorList>
    </citation>
    <scope>NUCLEOTIDE SEQUENCE [LARGE SCALE GENOMIC DNA]</scope>
    <source>
        <strain evidence="4 5">NF3</strain>
    </source>
</reference>
<evidence type="ECO:0000256" key="2">
    <source>
        <dbReference type="PIRSR" id="PIRSR018249-2"/>
    </source>
</evidence>
<evidence type="ECO:0000259" key="3">
    <source>
        <dbReference type="Pfam" id="PF21302"/>
    </source>
</evidence>
<dbReference type="Proteomes" id="UP000190037">
    <property type="component" value="Unassembled WGS sequence"/>
</dbReference>
<organism evidence="4 5">
    <name type="scientific">Embleya scabrispora</name>
    <dbReference type="NCBI Taxonomy" id="159449"/>
    <lineage>
        <taxon>Bacteria</taxon>
        <taxon>Bacillati</taxon>
        <taxon>Actinomycetota</taxon>
        <taxon>Actinomycetes</taxon>
        <taxon>Kitasatosporales</taxon>
        <taxon>Streptomycetaceae</taxon>
        <taxon>Embleya</taxon>
    </lineage>
</organism>
<dbReference type="STRING" id="159449.B4N89_28185"/>
<keyword evidence="1" id="KW-0479">Metal-binding</keyword>
<feature type="binding site" evidence="1">
    <location>
        <position position="31"/>
    </location>
    <ligand>
        <name>Zn(2+)</name>
        <dbReference type="ChEBI" id="CHEBI:29105"/>
    </ligand>
</feature>
<sequence length="282" mass="29672">MLGDVLRTLACPHCGADLAGEDTGLRCAAGHTFDIARQGYVNLLTGAGPTGTADTAAMVAARVDFLGAGHYDRLGDALAAACADAPPGVLVDVGAGTGHHLARVLDALPDRHGLALDISKYALRRAARAHPRMGAAVCDAWRPLPVRDGVAARVLNVFAPRNPPELHRVLDPEGALIVAAPAPGHLGELVPALDLLRVDADKQERIDAKLAPWFTVRARRTLTYPMTLDHAAIATVVAMGPSAWHTDPERLRTRLAALANPQVVTASITVSAYDPVRRLPNA</sequence>
<feature type="binding site" evidence="1">
    <location>
        <position position="27"/>
    </location>
    <ligand>
        <name>Zn(2+)</name>
        <dbReference type="ChEBI" id="CHEBI:29105"/>
    </ligand>
</feature>
<feature type="binding site" evidence="2">
    <location>
        <position position="71"/>
    </location>
    <ligand>
        <name>S-adenosyl-L-methionine</name>
        <dbReference type="ChEBI" id="CHEBI:59789"/>
    </ligand>
</feature>
<name>A0A1T3P5R2_9ACTN</name>
<gene>
    <name evidence="4" type="ORF">B4N89_28185</name>
</gene>
<dbReference type="InterPro" id="IPR016718">
    <property type="entry name" value="rRNA_m1G-MeTrfase_A_prd"/>
</dbReference>
<dbReference type="Pfam" id="PF21302">
    <property type="entry name" value="Zn_ribbon_RlmA"/>
    <property type="match status" value="1"/>
</dbReference>
<evidence type="ECO:0000313" key="4">
    <source>
        <dbReference type="EMBL" id="OPC84291.1"/>
    </source>
</evidence>
<accession>A0A1T3P5R2</accession>
<evidence type="ECO:0000256" key="1">
    <source>
        <dbReference type="PIRSR" id="PIRSR018249-1"/>
    </source>
</evidence>
<dbReference type="PIRSF" id="PIRSF018249">
    <property type="entry name" value="MyrA_prd"/>
    <property type="match status" value="1"/>
</dbReference>
<dbReference type="InterPro" id="IPR048647">
    <property type="entry name" value="RlmA_N"/>
</dbReference>
<feature type="binding site" evidence="2">
    <location>
        <begin position="97"/>
        <end position="98"/>
    </location>
    <ligand>
        <name>S-adenosyl-L-methionine</name>
        <dbReference type="ChEBI" id="CHEBI:59789"/>
    </ligand>
</feature>
<keyword evidence="4" id="KW-0489">Methyltransferase</keyword>
<dbReference type="Gene3D" id="3.40.50.150">
    <property type="entry name" value="Vaccinia Virus protein VP39"/>
    <property type="match status" value="1"/>
</dbReference>
<dbReference type="OrthoDB" id="108476at2"/>
<proteinExistence type="predicted"/>